<dbReference type="AlphaFoldDB" id="A0A381WPR1"/>
<proteinExistence type="predicted"/>
<evidence type="ECO:0000313" key="2">
    <source>
        <dbReference type="EMBL" id="SVA54516.1"/>
    </source>
</evidence>
<keyword evidence="1" id="KW-0472">Membrane</keyword>
<reference evidence="2" key="1">
    <citation type="submission" date="2018-05" db="EMBL/GenBank/DDBJ databases">
        <authorList>
            <person name="Lanie J.A."/>
            <person name="Ng W.-L."/>
            <person name="Kazmierczak K.M."/>
            <person name="Andrzejewski T.M."/>
            <person name="Davidsen T.M."/>
            <person name="Wayne K.J."/>
            <person name="Tettelin H."/>
            <person name="Glass J.I."/>
            <person name="Rusch D."/>
            <person name="Podicherti R."/>
            <person name="Tsui H.-C.T."/>
            <person name="Winkler M.E."/>
        </authorList>
    </citation>
    <scope>NUCLEOTIDE SEQUENCE</scope>
</reference>
<name>A0A381WPR1_9ZZZZ</name>
<evidence type="ECO:0000256" key="1">
    <source>
        <dbReference type="SAM" id="Phobius"/>
    </source>
</evidence>
<dbReference type="EMBL" id="UINC01012488">
    <property type="protein sequence ID" value="SVA54516.1"/>
    <property type="molecule type" value="Genomic_DNA"/>
</dbReference>
<sequence length="121" mass="13438">MTLALVFRVMGVFMGLWGVGMWLAPETLAGNWDWELTNDMSIMMQFMGTMIIAFSVMHWQMPTWAGDNLKTVGMTFAIIHTVLMVLNIYQMAVGNIPSSAMNIGGVVPGVILTGLFYLKSR</sequence>
<accession>A0A381WPR1</accession>
<feature type="transmembrane region" description="Helical" evidence="1">
    <location>
        <begin position="99"/>
        <end position="118"/>
    </location>
</feature>
<feature type="transmembrane region" description="Helical" evidence="1">
    <location>
        <begin position="42"/>
        <end position="59"/>
    </location>
</feature>
<gene>
    <name evidence="2" type="ORF">METZ01_LOCUS107370</name>
</gene>
<feature type="transmembrane region" description="Helical" evidence="1">
    <location>
        <begin position="71"/>
        <end position="93"/>
    </location>
</feature>
<feature type="transmembrane region" description="Helical" evidence="1">
    <location>
        <begin position="5"/>
        <end position="22"/>
    </location>
</feature>
<organism evidence="2">
    <name type="scientific">marine metagenome</name>
    <dbReference type="NCBI Taxonomy" id="408172"/>
    <lineage>
        <taxon>unclassified sequences</taxon>
        <taxon>metagenomes</taxon>
        <taxon>ecological metagenomes</taxon>
    </lineage>
</organism>
<keyword evidence="1" id="KW-0812">Transmembrane</keyword>
<keyword evidence="1" id="KW-1133">Transmembrane helix</keyword>
<protein>
    <submittedName>
        <fullName evidence="2">Uncharacterized protein</fullName>
    </submittedName>
</protein>